<keyword evidence="1" id="KW-0805">Transcription regulation</keyword>
<dbReference type="Pfam" id="PF20240">
    <property type="entry name" value="DUF6597"/>
    <property type="match status" value="1"/>
</dbReference>
<keyword evidence="3" id="KW-0804">Transcription</keyword>
<proteinExistence type="predicted"/>
<dbReference type="SMART" id="SM00342">
    <property type="entry name" value="HTH_ARAC"/>
    <property type="match status" value="1"/>
</dbReference>
<dbReference type="InterPro" id="IPR018060">
    <property type="entry name" value="HTH_AraC"/>
</dbReference>
<gene>
    <name evidence="4" type="ORF">BS297_11305</name>
</gene>
<evidence type="ECO:0000313" key="5">
    <source>
        <dbReference type="Proteomes" id="UP000325576"/>
    </source>
</evidence>
<keyword evidence="2" id="KW-0238">DNA-binding</keyword>
<dbReference type="Pfam" id="PF12833">
    <property type="entry name" value="HTH_18"/>
    <property type="match status" value="1"/>
</dbReference>
<sequence length="259" mass="28172">MGWYTPQSVAPDLSDILVCGWTACAEGEHLLVPDACMDVLWIRGVGIRVCGPETAAWSFTLPPGTRSVGVRFRPGSASPMLRTSASELRDSRADLSAVTDARTERILLNRLENSEDHEQVSILESAVRSWASSSFRHDPVINHVRTALSEHSWNVSTLADAAALTSRQLQRRCNDAFGYGPATLRSILRLQRFMALARSRPALGLAESAAHCGFSDQAHLTRECRRISSLTPAALLRTQAPDWHGSETVVALAEGDAVA</sequence>
<dbReference type="GO" id="GO:0003700">
    <property type="term" value="F:DNA-binding transcription factor activity"/>
    <property type="evidence" value="ECO:0007669"/>
    <property type="project" value="InterPro"/>
</dbReference>
<evidence type="ECO:0000256" key="2">
    <source>
        <dbReference type="ARBA" id="ARBA00023125"/>
    </source>
</evidence>
<comment type="caution">
    <text evidence="4">The sequence shown here is derived from an EMBL/GenBank/DDBJ whole genome shotgun (WGS) entry which is preliminary data.</text>
</comment>
<evidence type="ECO:0000313" key="4">
    <source>
        <dbReference type="EMBL" id="KAB2585261.1"/>
    </source>
</evidence>
<organism evidence="4 5">
    <name type="scientific">Rhodococcus erythropolis</name>
    <name type="common">Arthrobacter picolinophilus</name>
    <dbReference type="NCBI Taxonomy" id="1833"/>
    <lineage>
        <taxon>Bacteria</taxon>
        <taxon>Bacillati</taxon>
        <taxon>Actinomycetota</taxon>
        <taxon>Actinomycetes</taxon>
        <taxon>Mycobacteriales</taxon>
        <taxon>Nocardiaceae</taxon>
        <taxon>Rhodococcus</taxon>
        <taxon>Rhodococcus erythropolis group</taxon>
    </lineage>
</organism>
<dbReference type="EMBL" id="MRBO01000352">
    <property type="protein sequence ID" value="KAB2585261.1"/>
    <property type="molecule type" value="Genomic_DNA"/>
</dbReference>
<dbReference type="GO" id="GO:0043565">
    <property type="term" value="F:sequence-specific DNA binding"/>
    <property type="evidence" value="ECO:0007669"/>
    <property type="project" value="InterPro"/>
</dbReference>
<dbReference type="Gene3D" id="1.10.10.60">
    <property type="entry name" value="Homeodomain-like"/>
    <property type="match status" value="1"/>
</dbReference>
<dbReference type="AlphaFoldDB" id="A0A0C2VTR9"/>
<dbReference type="InterPro" id="IPR050204">
    <property type="entry name" value="AraC_XylS_family_regulators"/>
</dbReference>
<dbReference type="PROSITE" id="PS01124">
    <property type="entry name" value="HTH_ARAC_FAMILY_2"/>
    <property type="match status" value="1"/>
</dbReference>
<dbReference type="InterPro" id="IPR046532">
    <property type="entry name" value="DUF6597"/>
</dbReference>
<dbReference type="Proteomes" id="UP000325576">
    <property type="component" value="Unassembled WGS sequence"/>
</dbReference>
<evidence type="ECO:0000256" key="3">
    <source>
        <dbReference type="ARBA" id="ARBA00023163"/>
    </source>
</evidence>
<reference evidence="4 5" key="1">
    <citation type="journal article" date="2017" name="Poromechanics V (2013)">
        <title>Genomic Characterization of the Arsenic-Tolerant Actinobacterium, &lt;i&gt;Rhodococcus erythropolis&lt;/i&gt; S43.</title>
        <authorList>
            <person name="Retamal-Morales G."/>
            <person name="Mehnert M."/>
            <person name="Schwabe R."/>
            <person name="Tischler D."/>
            <person name="Schloemann M."/>
            <person name="Levican G.J."/>
        </authorList>
    </citation>
    <scope>NUCLEOTIDE SEQUENCE [LARGE SCALE GENOMIC DNA]</scope>
    <source>
        <strain evidence="4 5">S43</strain>
    </source>
</reference>
<dbReference type="PANTHER" id="PTHR46796:SF15">
    <property type="entry name" value="BLL1074 PROTEIN"/>
    <property type="match status" value="1"/>
</dbReference>
<accession>A0A0C2VTR9</accession>
<name>A0A0C2VTR9_RHOER</name>
<evidence type="ECO:0000256" key="1">
    <source>
        <dbReference type="ARBA" id="ARBA00023015"/>
    </source>
</evidence>
<dbReference type="PANTHER" id="PTHR46796">
    <property type="entry name" value="HTH-TYPE TRANSCRIPTIONAL ACTIVATOR RHAS-RELATED"/>
    <property type="match status" value="1"/>
</dbReference>
<dbReference type="RefSeq" id="WP_019746520.1">
    <property type="nucleotide sequence ID" value="NZ_BHXB01000001.1"/>
</dbReference>
<protein>
    <submittedName>
        <fullName evidence="4">AraC family transcriptional regulator</fullName>
    </submittedName>
</protein>